<protein>
    <recommendedName>
        <fullName evidence="7">Tat pathway signal sequence</fullName>
    </recommendedName>
</protein>
<keyword evidence="6" id="KW-1185">Reference proteome</keyword>
<evidence type="ECO:0000313" key="6">
    <source>
        <dbReference type="Proteomes" id="UP000774617"/>
    </source>
</evidence>
<comment type="pathway">
    <text evidence="1">Mycotoxin biosynthesis.</text>
</comment>
<sequence>MPITNNMHEKQAYTPAAHCSLLDEEKVADLTQHQPLVDLWEPEGEYPRPSFSAQSFQQVLIFALFCSNVFFAALAMFFYTNAQCPVVPQRLDPFSISAASRDARAHIRYEQRTFTGNLKFNSTTGSLFRSSSINTTEPQFVGNPRETPGLDRAWKHLLSGSKFPLSDEEVTPYLQTGLVGSSNAAAEKHPSSSTSTTLPTVYAELDVFHSLSCLNAIRVALDDDFYREHGPQDGLGWQRTTRADREQLGEFAMAPRPPLQEIYSELTGYATDYCIDHLRQSLQCSADLSVMPMLPRTSGVEFAAPSRTCRRWDDVRSWVDRRQERSRFSSGGASSGGSHQLQQQYTSV</sequence>
<evidence type="ECO:0000256" key="1">
    <source>
        <dbReference type="ARBA" id="ARBA00004685"/>
    </source>
</evidence>
<organism evidence="5 6">
    <name type="scientific">Macrophomina phaseolina</name>
    <dbReference type="NCBI Taxonomy" id="35725"/>
    <lineage>
        <taxon>Eukaryota</taxon>
        <taxon>Fungi</taxon>
        <taxon>Dikarya</taxon>
        <taxon>Ascomycota</taxon>
        <taxon>Pezizomycotina</taxon>
        <taxon>Dothideomycetes</taxon>
        <taxon>Dothideomycetes incertae sedis</taxon>
        <taxon>Botryosphaeriales</taxon>
        <taxon>Botryosphaeriaceae</taxon>
        <taxon>Macrophomina</taxon>
    </lineage>
</organism>
<proteinExistence type="inferred from homology"/>
<evidence type="ECO:0000256" key="3">
    <source>
        <dbReference type="SAM" id="MobiDB-lite"/>
    </source>
</evidence>
<feature type="region of interest" description="Disordered" evidence="3">
    <location>
        <begin position="326"/>
        <end position="348"/>
    </location>
</feature>
<feature type="compositionally biased region" description="Polar residues" evidence="3">
    <location>
        <begin position="339"/>
        <end position="348"/>
    </location>
</feature>
<name>A0ABQ8GDL6_9PEZI</name>
<evidence type="ECO:0000256" key="4">
    <source>
        <dbReference type="SAM" id="Phobius"/>
    </source>
</evidence>
<feature type="compositionally biased region" description="Low complexity" evidence="3">
    <location>
        <begin position="329"/>
        <end position="338"/>
    </location>
</feature>
<accession>A0ABQ8GDL6</accession>
<reference evidence="5 6" key="1">
    <citation type="journal article" date="2021" name="Nat. Commun.">
        <title>Genetic determinants of endophytism in the Arabidopsis root mycobiome.</title>
        <authorList>
            <person name="Mesny F."/>
            <person name="Miyauchi S."/>
            <person name="Thiergart T."/>
            <person name="Pickel B."/>
            <person name="Atanasova L."/>
            <person name="Karlsson M."/>
            <person name="Huettel B."/>
            <person name="Barry K.W."/>
            <person name="Haridas S."/>
            <person name="Chen C."/>
            <person name="Bauer D."/>
            <person name="Andreopoulos W."/>
            <person name="Pangilinan J."/>
            <person name="LaButti K."/>
            <person name="Riley R."/>
            <person name="Lipzen A."/>
            <person name="Clum A."/>
            <person name="Drula E."/>
            <person name="Henrissat B."/>
            <person name="Kohler A."/>
            <person name="Grigoriev I.V."/>
            <person name="Martin F.M."/>
            <person name="Hacquard S."/>
        </authorList>
    </citation>
    <scope>NUCLEOTIDE SEQUENCE [LARGE SCALE GENOMIC DNA]</scope>
    <source>
        <strain evidence="5 6">MPI-SDFR-AT-0080</strain>
    </source>
</reference>
<keyword evidence="4" id="KW-1133">Transmembrane helix</keyword>
<dbReference type="Proteomes" id="UP000774617">
    <property type="component" value="Unassembled WGS sequence"/>
</dbReference>
<keyword evidence="4" id="KW-0472">Membrane</keyword>
<keyword evidence="4" id="KW-0812">Transmembrane</keyword>
<comment type="caution">
    <text evidence="5">The sequence shown here is derived from an EMBL/GenBank/DDBJ whole genome shotgun (WGS) entry which is preliminary data.</text>
</comment>
<evidence type="ECO:0000256" key="2">
    <source>
        <dbReference type="ARBA" id="ARBA00035112"/>
    </source>
</evidence>
<evidence type="ECO:0008006" key="7">
    <source>
        <dbReference type="Google" id="ProtNLM"/>
    </source>
</evidence>
<dbReference type="PANTHER" id="PTHR33365">
    <property type="entry name" value="YALI0B05434P"/>
    <property type="match status" value="1"/>
</dbReference>
<dbReference type="Pfam" id="PF11807">
    <property type="entry name" value="UstYa"/>
    <property type="match status" value="1"/>
</dbReference>
<dbReference type="EMBL" id="JAGTJR010000010">
    <property type="protein sequence ID" value="KAH7053059.1"/>
    <property type="molecule type" value="Genomic_DNA"/>
</dbReference>
<evidence type="ECO:0000313" key="5">
    <source>
        <dbReference type="EMBL" id="KAH7053059.1"/>
    </source>
</evidence>
<comment type="similarity">
    <text evidence="2">Belongs to the ustYa family.</text>
</comment>
<dbReference type="InterPro" id="IPR021765">
    <property type="entry name" value="UstYa-like"/>
</dbReference>
<feature type="transmembrane region" description="Helical" evidence="4">
    <location>
        <begin position="59"/>
        <end position="79"/>
    </location>
</feature>
<dbReference type="PANTHER" id="PTHR33365:SF4">
    <property type="entry name" value="CYCLOCHLOROTINE BIOSYNTHESIS PROTEIN O"/>
    <property type="match status" value="1"/>
</dbReference>
<gene>
    <name evidence="5" type="ORF">B0J12DRAFT_658599</name>
</gene>